<evidence type="ECO:0000256" key="1">
    <source>
        <dbReference type="ARBA" id="ARBA00007109"/>
    </source>
</evidence>
<dbReference type="PANTHER" id="PTHR31875">
    <property type="entry name" value="PROTEIN DEHYDRATION-INDUCED 19"/>
    <property type="match status" value="1"/>
</dbReference>
<dbReference type="Pfam" id="PF05605">
    <property type="entry name" value="zf-Di19"/>
    <property type="match status" value="1"/>
</dbReference>
<dbReference type="InterPro" id="IPR008598">
    <property type="entry name" value="Di19_Zn-bd"/>
</dbReference>
<dbReference type="InterPro" id="IPR027935">
    <property type="entry name" value="Di19_C"/>
</dbReference>
<evidence type="ECO:0000259" key="2">
    <source>
        <dbReference type="Pfam" id="PF05605"/>
    </source>
</evidence>
<dbReference type="OrthoDB" id="9049620at2759"/>
<comment type="similarity">
    <text evidence="1">Belongs to the Di19 family.</text>
</comment>
<proteinExistence type="inferred from homology"/>
<keyword evidence="5" id="KW-1185">Reference proteome</keyword>
<dbReference type="PANTHER" id="PTHR31875:SF24">
    <property type="entry name" value="PROTEIN DEHYDRATION-INDUCED 19 HOMOLOG 5"/>
    <property type="match status" value="1"/>
</dbReference>
<evidence type="ECO:0000313" key="5">
    <source>
        <dbReference type="Proteomes" id="UP000236161"/>
    </source>
</evidence>
<organism evidence="4 5">
    <name type="scientific">Apostasia shenzhenica</name>
    <dbReference type="NCBI Taxonomy" id="1088818"/>
    <lineage>
        <taxon>Eukaryota</taxon>
        <taxon>Viridiplantae</taxon>
        <taxon>Streptophyta</taxon>
        <taxon>Embryophyta</taxon>
        <taxon>Tracheophyta</taxon>
        <taxon>Spermatophyta</taxon>
        <taxon>Magnoliopsida</taxon>
        <taxon>Liliopsida</taxon>
        <taxon>Asparagales</taxon>
        <taxon>Orchidaceae</taxon>
        <taxon>Apostasioideae</taxon>
        <taxon>Apostasia</taxon>
    </lineage>
</organism>
<gene>
    <name evidence="4" type="primary">DI19-5</name>
    <name evidence="4" type="ORF">AXF42_Ash015180</name>
</gene>
<name>A0A2I0AQH8_9ASPA</name>
<accession>A0A2I0AQH8</accession>
<dbReference type="EMBL" id="KZ451960">
    <property type="protein sequence ID" value="PKA57802.1"/>
    <property type="molecule type" value="Genomic_DNA"/>
</dbReference>
<reference evidence="4 5" key="1">
    <citation type="journal article" date="2017" name="Nature">
        <title>The Apostasia genome and the evolution of orchids.</title>
        <authorList>
            <person name="Zhang G.Q."/>
            <person name="Liu K.W."/>
            <person name="Li Z."/>
            <person name="Lohaus R."/>
            <person name="Hsiao Y.Y."/>
            <person name="Niu S.C."/>
            <person name="Wang J.Y."/>
            <person name="Lin Y.C."/>
            <person name="Xu Q."/>
            <person name="Chen L.J."/>
            <person name="Yoshida K."/>
            <person name="Fujiwara S."/>
            <person name="Wang Z.W."/>
            <person name="Zhang Y.Q."/>
            <person name="Mitsuda N."/>
            <person name="Wang M."/>
            <person name="Liu G.H."/>
            <person name="Pecoraro L."/>
            <person name="Huang H.X."/>
            <person name="Xiao X.J."/>
            <person name="Lin M."/>
            <person name="Wu X.Y."/>
            <person name="Wu W.L."/>
            <person name="Chen Y.Y."/>
            <person name="Chang S.B."/>
            <person name="Sakamoto S."/>
            <person name="Ohme-Takagi M."/>
            <person name="Yagi M."/>
            <person name="Zeng S.J."/>
            <person name="Shen C.Y."/>
            <person name="Yeh C.M."/>
            <person name="Luo Y.B."/>
            <person name="Tsai W.C."/>
            <person name="Van de Peer Y."/>
            <person name="Liu Z.J."/>
        </authorList>
    </citation>
    <scope>NUCLEOTIDE SEQUENCE [LARGE SCALE GENOMIC DNA]</scope>
    <source>
        <strain evidence="5">cv. Shenzhen</strain>
        <tissue evidence="4">Stem</tissue>
    </source>
</reference>
<evidence type="ECO:0000259" key="3">
    <source>
        <dbReference type="Pfam" id="PF14571"/>
    </source>
</evidence>
<dbReference type="AlphaFoldDB" id="A0A2I0AQH8"/>
<dbReference type="Proteomes" id="UP000236161">
    <property type="component" value="Unassembled WGS sequence"/>
</dbReference>
<evidence type="ECO:0000313" key="4">
    <source>
        <dbReference type="EMBL" id="PKA57802.1"/>
    </source>
</evidence>
<feature type="domain" description="Di19 zinc-binding" evidence="2">
    <location>
        <begin position="55"/>
        <end position="107"/>
    </location>
</feature>
<sequence>MAAMEGAAFWSSLFSPGNHPSSSSSSSSSFSSFSFPLTVKGSNLCLGGDEDTWEYFLCPFCYVEIEFPVLCSHLLEEHCFDTKDAVCPLCAANGGKDMTAHFLVHHSQLLKRRKSRRTSWQAGSSASFENEQHELDSYLEEGFANRKKIIPDSAPDLLLLSFISTPAFPISKDEGEANNESFASFTSIPSEKQCSVRSTCEEAMAEDHEEKNRRVAFMQQLVFSTIFEFESSLP</sequence>
<feature type="domain" description="Di19 C-terminal" evidence="3">
    <location>
        <begin position="131"/>
        <end position="226"/>
    </location>
</feature>
<protein>
    <submittedName>
        <fullName evidence="4">Protein dehydration-induced 19 like 5</fullName>
    </submittedName>
</protein>
<dbReference type="InterPro" id="IPR033347">
    <property type="entry name" value="Di19"/>
</dbReference>
<dbReference type="Pfam" id="PF14571">
    <property type="entry name" value="Di19_C"/>
    <property type="match status" value="1"/>
</dbReference>